<reference evidence="1 2" key="1">
    <citation type="submission" date="2017-08" db="EMBL/GenBank/DDBJ databases">
        <title>Infants hospitalized years apart are colonized by the same room-sourced microbial strains.</title>
        <authorList>
            <person name="Brooks B."/>
            <person name="Olm M.R."/>
            <person name="Firek B.A."/>
            <person name="Baker R."/>
            <person name="Thomas B.C."/>
            <person name="Morowitz M.J."/>
            <person name="Banfield J.F."/>
        </authorList>
    </citation>
    <scope>NUCLEOTIDE SEQUENCE [LARGE SCALE GENOMIC DNA]</scope>
    <source>
        <strain evidence="1">S2_005_003_R2_42</strain>
    </source>
</reference>
<dbReference type="InterPro" id="IPR010727">
    <property type="entry name" value="DUF1302"/>
</dbReference>
<dbReference type="AlphaFoldDB" id="A0A2W5KGZ9"/>
<comment type="caution">
    <text evidence="1">The sequence shown here is derived from an EMBL/GenBank/DDBJ whole genome shotgun (WGS) entry which is preliminary data.</text>
</comment>
<sequence>MNENTEAIHRRRQRARAHWLPAALLVLPALVAAPAVGAFEIPSDHPDLKMRWDNTLKYSNAWRLEKRSEALTSDINQDDGNRNFGRGLISNRLDLLSEFDLSYRDSMGLRVSGAAWYDTVYNRSNDNDSPATINQVSRPYDEFVDATRDLHGRYAELLDAFVYATGSRGNVRIGRHSILYGETLFFGANGIAAAQSPTDVVKLLSVPNSQFKEIVLPVTQISGQVQVTDTLSLGAYYQLEFRKNRIPGVGSYFSGADVLGPGTERFLFEPGVGVPRIGDGDPPDSGQGGVQLRWRPGGSDLELGLYAVRYHDKNFQVYLRPASDLQMVYHEGIKAYGASFSTEVSGFNLSGEVSVRRNTPLVSGPVVDLVGDADNDRNARYAIGNSAHANLSGIFFLNRSAWWDNASLVGEIAWNRRTSFTRNAEELDPNTSRDAWGMRLVFEPQWFQVMPGLDLSAPLGVGYNPKGNSSVVQLFNGGVEHGGDVSLGLKGTYQQVWRLGLNYTHYVGSAGNALGPDANLTFKQNYADRDFVALSLQRTF</sequence>
<dbReference type="EMBL" id="QFPO01000007">
    <property type="protein sequence ID" value="PZQ14728.1"/>
    <property type="molecule type" value="Genomic_DNA"/>
</dbReference>
<protein>
    <submittedName>
        <fullName evidence="1">DUF1302 domain-containing protein</fullName>
    </submittedName>
</protein>
<organism evidence="1 2">
    <name type="scientific">Rhodanobacter denitrificans</name>
    <dbReference type="NCBI Taxonomy" id="666685"/>
    <lineage>
        <taxon>Bacteria</taxon>
        <taxon>Pseudomonadati</taxon>
        <taxon>Pseudomonadota</taxon>
        <taxon>Gammaproteobacteria</taxon>
        <taxon>Lysobacterales</taxon>
        <taxon>Rhodanobacteraceae</taxon>
        <taxon>Rhodanobacter</taxon>
    </lineage>
</organism>
<dbReference type="Proteomes" id="UP000249046">
    <property type="component" value="Unassembled WGS sequence"/>
</dbReference>
<evidence type="ECO:0000313" key="1">
    <source>
        <dbReference type="EMBL" id="PZQ14728.1"/>
    </source>
</evidence>
<evidence type="ECO:0000313" key="2">
    <source>
        <dbReference type="Proteomes" id="UP000249046"/>
    </source>
</evidence>
<dbReference type="Pfam" id="PF06980">
    <property type="entry name" value="DUF1302"/>
    <property type="match status" value="1"/>
</dbReference>
<name>A0A2W5KGZ9_9GAMM</name>
<proteinExistence type="predicted"/>
<accession>A0A2W5KGZ9</accession>
<gene>
    <name evidence="1" type="ORF">DI564_09490</name>
</gene>